<sequence length="573" mass="64977">MEKEKKPKSAQAISIRIALPALLTIVLFVTATFIIILPTLKNSLLDKKREMLRELNTIVWDTVAFYEKLAREGTLSHEQAQKAVLGIIETLRYGPTNKDYFWVNDMNGLIVVHPYRPELQGEIVPDVRFPIGKNLLEEFVKVVQTQGAGYVEYMFQWQDDPEKIVPKLSYVRGFKPWGWVIGTGMYIDDVNVEIGLIAKQLNAVATAILLLVSFLALYIIRHSILADRVRRIIWEERERLLVALEESGERFRALVETTSDWIWETNVEGEYTYCSPKVNDLLGFLPEELIGKHLVDLVSIQEVERTSRIFKKLMESRKSFSGFETVCQARDGRVIVIEKNGVPVFNDSGELTGYRGVARDISERKNALEALRKSRDDLRVSLEETVKSLALAAEKRDPYTAGHQARVDYIACSIAREIGLSEERIEGLHFAALLHDIGKISLPSEYLAKPARLSTQERAIIKCHSEVGYEILKNIPFPWPVAEIVYQHHEHLDGSGYPRGLTDRDILLEAKILTVADVVEAMSSHRPYRPSLGLETAIEEIRSGRGVLYHAESVDACLRLIAEKKIDLTASAW</sequence>
<dbReference type="InterPro" id="IPR006674">
    <property type="entry name" value="HD_domain"/>
</dbReference>
<dbReference type="Gene3D" id="3.30.450.20">
    <property type="entry name" value="PAS domain"/>
    <property type="match status" value="2"/>
</dbReference>
<dbReference type="Proteomes" id="UP000596092">
    <property type="component" value="Chromosome"/>
</dbReference>
<dbReference type="SMART" id="SM00086">
    <property type="entry name" value="PAC"/>
    <property type="match status" value="1"/>
</dbReference>
<evidence type="ECO:0000256" key="5">
    <source>
        <dbReference type="ARBA" id="ARBA00023136"/>
    </source>
</evidence>
<dbReference type="InterPro" id="IPR013767">
    <property type="entry name" value="PAS_fold"/>
</dbReference>
<keyword evidence="3 6" id="KW-0812">Transmembrane</keyword>
<protein>
    <submittedName>
        <fullName evidence="11">Cache domain-containing protein</fullName>
    </submittedName>
</protein>
<dbReference type="SUPFAM" id="SSF55785">
    <property type="entry name" value="PYP-like sensor domain (PAS domain)"/>
    <property type="match status" value="1"/>
</dbReference>
<dbReference type="GO" id="GO:0006355">
    <property type="term" value="P:regulation of DNA-templated transcription"/>
    <property type="evidence" value="ECO:0007669"/>
    <property type="project" value="InterPro"/>
</dbReference>
<dbReference type="Pfam" id="PF13487">
    <property type="entry name" value="HD_5"/>
    <property type="match status" value="1"/>
</dbReference>
<dbReference type="SUPFAM" id="SSF109604">
    <property type="entry name" value="HD-domain/PDEase-like"/>
    <property type="match status" value="1"/>
</dbReference>
<reference evidence="11 12" key="1">
    <citation type="submission" date="2020-05" db="EMBL/GenBank/DDBJ databases">
        <title>Complete genome of Desulfobulbus oligotrophicus.</title>
        <authorList>
            <person name="Podar M."/>
        </authorList>
    </citation>
    <scope>NUCLEOTIDE SEQUENCE [LARGE SCALE GENOMIC DNA]</scope>
    <source>
        <strain evidence="11 12">Prop6</strain>
    </source>
</reference>
<feature type="domain" description="HD-GYP" evidence="10">
    <location>
        <begin position="378"/>
        <end position="573"/>
    </location>
</feature>
<dbReference type="SMART" id="SM01049">
    <property type="entry name" value="Cache_2"/>
    <property type="match status" value="1"/>
</dbReference>
<name>A0A7T6ARX6_9BACT</name>
<feature type="domain" description="PAC" evidence="8">
    <location>
        <begin position="321"/>
        <end position="373"/>
    </location>
</feature>
<dbReference type="InterPro" id="IPR035965">
    <property type="entry name" value="PAS-like_dom_sf"/>
</dbReference>
<evidence type="ECO:0000256" key="6">
    <source>
        <dbReference type="SAM" id="Phobius"/>
    </source>
</evidence>
<keyword evidence="12" id="KW-1185">Reference proteome</keyword>
<evidence type="ECO:0000313" key="11">
    <source>
        <dbReference type="EMBL" id="QQG66965.1"/>
    </source>
</evidence>
<dbReference type="PROSITE" id="PS51832">
    <property type="entry name" value="HD_GYP"/>
    <property type="match status" value="1"/>
</dbReference>
<dbReference type="Pfam" id="PF17200">
    <property type="entry name" value="sCache_2"/>
    <property type="match status" value="1"/>
</dbReference>
<dbReference type="PROSITE" id="PS50113">
    <property type="entry name" value="PAC"/>
    <property type="match status" value="1"/>
</dbReference>
<keyword evidence="5 6" id="KW-0472">Membrane</keyword>
<evidence type="ECO:0000259" key="9">
    <source>
        <dbReference type="PROSITE" id="PS51831"/>
    </source>
</evidence>
<accession>A0A7T6ARX6</accession>
<feature type="transmembrane region" description="Helical" evidence="6">
    <location>
        <begin position="21"/>
        <end position="40"/>
    </location>
</feature>
<dbReference type="AlphaFoldDB" id="A0A7T6ARX6"/>
<dbReference type="Gene3D" id="1.10.3210.10">
    <property type="entry name" value="Hypothetical protein af1432"/>
    <property type="match status" value="1"/>
</dbReference>
<dbReference type="CDD" id="cd00077">
    <property type="entry name" value="HDc"/>
    <property type="match status" value="1"/>
</dbReference>
<gene>
    <name evidence="11" type="ORF">HP555_05925</name>
</gene>
<evidence type="ECO:0000313" key="12">
    <source>
        <dbReference type="Proteomes" id="UP000596092"/>
    </source>
</evidence>
<evidence type="ECO:0000256" key="2">
    <source>
        <dbReference type="ARBA" id="ARBA00022475"/>
    </source>
</evidence>
<dbReference type="InterPro" id="IPR003607">
    <property type="entry name" value="HD/PDEase_dom"/>
</dbReference>
<feature type="transmembrane region" description="Helical" evidence="6">
    <location>
        <begin position="201"/>
        <end position="220"/>
    </location>
</feature>
<dbReference type="SMART" id="SM00471">
    <property type="entry name" value="HDc"/>
    <property type="match status" value="1"/>
</dbReference>
<dbReference type="InterPro" id="IPR000014">
    <property type="entry name" value="PAS"/>
</dbReference>
<dbReference type="EMBL" id="CP054140">
    <property type="protein sequence ID" value="QQG66965.1"/>
    <property type="molecule type" value="Genomic_DNA"/>
</dbReference>
<keyword evidence="2" id="KW-1003">Cell membrane</keyword>
<dbReference type="InterPro" id="IPR037522">
    <property type="entry name" value="HD_GYP_dom"/>
</dbReference>
<dbReference type="NCBIfam" id="TIGR00277">
    <property type="entry name" value="HDIG"/>
    <property type="match status" value="1"/>
</dbReference>
<dbReference type="InterPro" id="IPR001610">
    <property type="entry name" value="PAC"/>
</dbReference>
<dbReference type="Pfam" id="PF00989">
    <property type="entry name" value="PAS"/>
    <property type="match status" value="1"/>
</dbReference>
<dbReference type="PANTHER" id="PTHR43155">
    <property type="entry name" value="CYCLIC DI-GMP PHOSPHODIESTERASE PA4108-RELATED"/>
    <property type="match status" value="1"/>
</dbReference>
<dbReference type="InterPro" id="IPR006675">
    <property type="entry name" value="HDIG_dom"/>
</dbReference>
<dbReference type="InterPro" id="IPR000700">
    <property type="entry name" value="PAS-assoc_C"/>
</dbReference>
<dbReference type="PROSITE" id="PS50112">
    <property type="entry name" value="PAS"/>
    <property type="match status" value="1"/>
</dbReference>
<feature type="domain" description="PAS" evidence="7">
    <location>
        <begin position="247"/>
        <end position="317"/>
    </location>
</feature>
<dbReference type="GO" id="GO:0005886">
    <property type="term" value="C:plasma membrane"/>
    <property type="evidence" value="ECO:0007669"/>
    <property type="project" value="UniProtKB-SubCell"/>
</dbReference>
<evidence type="ECO:0000256" key="4">
    <source>
        <dbReference type="ARBA" id="ARBA00022989"/>
    </source>
</evidence>
<keyword evidence="4 6" id="KW-1133">Transmembrane helix</keyword>
<dbReference type="PROSITE" id="PS51831">
    <property type="entry name" value="HD"/>
    <property type="match status" value="1"/>
</dbReference>
<dbReference type="InterPro" id="IPR033480">
    <property type="entry name" value="sCache_2"/>
</dbReference>
<dbReference type="KEGG" id="dog:HP555_05925"/>
<dbReference type="NCBIfam" id="TIGR00229">
    <property type="entry name" value="sensory_box"/>
    <property type="match status" value="1"/>
</dbReference>
<dbReference type="PANTHER" id="PTHR43155:SF2">
    <property type="entry name" value="CYCLIC DI-GMP PHOSPHODIESTERASE PA4108"/>
    <property type="match status" value="1"/>
</dbReference>
<comment type="subcellular location">
    <subcellularLocation>
        <location evidence="1">Cell membrane</location>
        <topology evidence="1">Multi-pass membrane protein</topology>
    </subcellularLocation>
</comment>
<proteinExistence type="predicted"/>
<evidence type="ECO:0000256" key="3">
    <source>
        <dbReference type="ARBA" id="ARBA00022692"/>
    </source>
</evidence>
<organism evidence="11 12">
    <name type="scientific">Desulfobulbus oligotrophicus</name>
    <dbReference type="NCBI Taxonomy" id="1909699"/>
    <lineage>
        <taxon>Bacteria</taxon>
        <taxon>Pseudomonadati</taxon>
        <taxon>Thermodesulfobacteriota</taxon>
        <taxon>Desulfobulbia</taxon>
        <taxon>Desulfobulbales</taxon>
        <taxon>Desulfobulbaceae</taxon>
        <taxon>Desulfobulbus</taxon>
    </lineage>
</organism>
<evidence type="ECO:0000259" key="10">
    <source>
        <dbReference type="PROSITE" id="PS51832"/>
    </source>
</evidence>
<evidence type="ECO:0000259" key="8">
    <source>
        <dbReference type="PROSITE" id="PS50113"/>
    </source>
</evidence>
<evidence type="ECO:0000259" key="7">
    <source>
        <dbReference type="PROSITE" id="PS50112"/>
    </source>
</evidence>
<dbReference type="SMART" id="SM00091">
    <property type="entry name" value="PAS"/>
    <property type="match status" value="1"/>
</dbReference>
<dbReference type="CDD" id="cd00130">
    <property type="entry name" value="PAS"/>
    <property type="match status" value="1"/>
</dbReference>
<evidence type="ECO:0000256" key="1">
    <source>
        <dbReference type="ARBA" id="ARBA00004651"/>
    </source>
</evidence>
<feature type="domain" description="HD" evidence="9">
    <location>
        <begin position="400"/>
        <end position="522"/>
    </location>
</feature>